<dbReference type="AlphaFoldDB" id="I3YVN7"/>
<organism evidence="2 3">
    <name type="scientific">Aequorivita sublithincola (strain DSM 14238 / LMG 21431 / ACAM 643 / 9-3)</name>
    <dbReference type="NCBI Taxonomy" id="746697"/>
    <lineage>
        <taxon>Bacteria</taxon>
        <taxon>Pseudomonadati</taxon>
        <taxon>Bacteroidota</taxon>
        <taxon>Flavobacteriia</taxon>
        <taxon>Flavobacteriales</taxon>
        <taxon>Flavobacteriaceae</taxon>
        <taxon>Aequorivita</taxon>
    </lineage>
</organism>
<dbReference type="GO" id="GO:0004029">
    <property type="term" value="F:aldehyde dehydrogenase (NAD+) activity"/>
    <property type="evidence" value="ECO:0007669"/>
    <property type="project" value="TreeGrafter"/>
</dbReference>
<dbReference type="InterPro" id="IPR051783">
    <property type="entry name" value="NAD(P)-dependent_oxidoreduct"/>
</dbReference>
<dbReference type="SUPFAM" id="SSF51735">
    <property type="entry name" value="NAD(P)-binding Rossmann-fold domains"/>
    <property type="match status" value="1"/>
</dbReference>
<feature type="domain" description="NAD-dependent epimerase/dehydratase" evidence="1">
    <location>
        <begin position="2"/>
        <end position="232"/>
    </location>
</feature>
<dbReference type="InterPro" id="IPR036291">
    <property type="entry name" value="NAD(P)-bd_dom_sf"/>
</dbReference>
<dbReference type="GO" id="GO:0005737">
    <property type="term" value="C:cytoplasm"/>
    <property type="evidence" value="ECO:0007669"/>
    <property type="project" value="TreeGrafter"/>
</dbReference>
<keyword evidence="3" id="KW-1185">Reference proteome</keyword>
<sequence length="336" mass="37124">MILVTGGTGLVGSHLLYFLLKKNERVRAIQRKNSELNSVKKVFALYTSEVDSLFNKIEWVEANITDIPALTLAFENITKVYHCAAFITFHPSKYRVLKKVNEEGTANIVNLCLANSIEKLCYVSSVATLGSSLKSKLISEKTDWNPDEKNSVYAITKYGAEMEVWRGTQEGLDAVIVNPGVILGTSPDGGGSNVIISLGASGIPFYPSGAMGIVDVQDVVKAMILLMESETKNQQFILVGENVTYKELLSELAKLFRKKPPKKKLSKSVMIFLSGIDWLSNKLFGTKRKIIKATVRSMFTTSLYDASKIKNELGFQFISTEKTLERVVKESGKGSN</sequence>
<dbReference type="Pfam" id="PF01370">
    <property type="entry name" value="Epimerase"/>
    <property type="match status" value="1"/>
</dbReference>
<accession>I3YVN7</accession>
<dbReference type="InterPro" id="IPR001509">
    <property type="entry name" value="Epimerase_deHydtase"/>
</dbReference>
<dbReference type="STRING" id="746697.Aeqsu_1570"/>
<protein>
    <submittedName>
        <fullName evidence="2">Nucleoside-diphosphate-sugar epimerase</fullName>
    </submittedName>
</protein>
<dbReference type="Proteomes" id="UP000006049">
    <property type="component" value="Chromosome"/>
</dbReference>
<dbReference type="RefSeq" id="WP_014782310.1">
    <property type="nucleotide sequence ID" value="NC_018013.1"/>
</dbReference>
<dbReference type="eggNOG" id="COG0451">
    <property type="taxonomic scope" value="Bacteria"/>
</dbReference>
<gene>
    <name evidence="2" type="ordered locus">Aeqsu_1570</name>
</gene>
<dbReference type="HOGENOM" id="CLU_007383_6_0_10"/>
<evidence type="ECO:0000259" key="1">
    <source>
        <dbReference type="Pfam" id="PF01370"/>
    </source>
</evidence>
<dbReference type="KEGG" id="asl:Aeqsu_1570"/>
<name>I3YVN7_AEQSU</name>
<evidence type="ECO:0000313" key="3">
    <source>
        <dbReference type="Proteomes" id="UP000006049"/>
    </source>
</evidence>
<dbReference type="Gene3D" id="3.40.50.720">
    <property type="entry name" value="NAD(P)-binding Rossmann-like Domain"/>
    <property type="match status" value="1"/>
</dbReference>
<dbReference type="PATRIC" id="fig|746697.3.peg.1594"/>
<proteinExistence type="predicted"/>
<dbReference type="PANTHER" id="PTHR48079:SF6">
    <property type="entry name" value="NAD(P)-BINDING DOMAIN-CONTAINING PROTEIN-RELATED"/>
    <property type="match status" value="1"/>
</dbReference>
<dbReference type="EMBL" id="CP003280">
    <property type="protein sequence ID" value="AFL81055.1"/>
    <property type="molecule type" value="Genomic_DNA"/>
</dbReference>
<dbReference type="PANTHER" id="PTHR48079">
    <property type="entry name" value="PROTEIN YEEZ"/>
    <property type="match status" value="1"/>
</dbReference>
<dbReference type="OrthoDB" id="596910at2"/>
<reference evidence="2 3" key="1">
    <citation type="submission" date="2012-06" db="EMBL/GenBank/DDBJ databases">
        <title>The complete genome of Aequorivita sublithincola DSM 14238.</title>
        <authorList>
            <consortium name="US DOE Joint Genome Institute (JGI-PGF)"/>
            <person name="Lucas S."/>
            <person name="Copeland A."/>
            <person name="Lapidus A."/>
            <person name="Goodwin L."/>
            <person name="Pitluck S."/>
            <person name="Peters L."/>
            <person name="Munk A.C.C."/>
            <person name="Kyrpides N."/>
            <person name="Mavromatis K."/>
            <person name="Pagani I."/>
            <person name="Ivanova N."/>
            <person name="Ovchinnikova G."/>
            <person name="Zeytun A."/>
            <person name="Detter J.C."/>
            <person name="Han C."/>
            <person name="Land M."/>
            <person name="Hauser L."/>
            <person name="Markowitz V."/>
            <person name="Cheng J.-F."/>
            <person name="Hugenholtz P."/>
            <person name="Woyke T."/>
            <person name="Wu D."/>
            <person name="Tindall B."/>
            <person name="Faehnrich R."/>
            <person name="Brambilla E."/>
            <person name="Klenk H.-P."/>
            <person name="Eisen J.A."/>
        </authorList>
    </citation>
    <scope>NUCLEOTIDE SEQUENCE [LARGE SCALE GENOMIC DNA]</scope>
    <source>
        <strain evidence="3">DSM 14238 / LMG 21431 / ACAM 643 / 9-3</strain>
    </source>
</reference>
<evidence type="ECO:0000313" key="2">
    <source>
        <dbReference type="EMBL" id="AFL81055.1"/>
    </source>
</evidence>